<feature type="non-terminal residue" evidence="1">
    <location>
        <position position="1"/>
    </location>
</feature>
<reference evidence="1 2" key="1">
    <citation type="submission" date="2024-05" db="EMBL/GenBank/DDBJ databases">
        <title>A high-quality chromosomal-level genome assembly of Topmouth culter (Culter alburnus).</title>
        <authorList>
            <person name="Zhao H."/>
        </authorList>
    </citation>
    <scope>NUCLEOTIDE SEQUENCE [LARGE SCALE GENOMIC DNA]</scope>
    <source>
        <strain evidence="1">CATC2023</strain>
        <tissue evidence="1">Muscle</tissue>
    </source>
</reference>
<name>A0AAW1ZSZ6_CULAL</name>
<evidence type="ECO:0000313" key="1">
    <source>
        <dbReference type="EMBL" id="KAK9964455.1"/>
    </source>
</evidence>
<gene>
    <name evidence="1" type="ORF">ABG768_005626</name>
</gene>
<dbReference type="EMBL" id="JAWDJR010000013">
    <property type="protein sequence ID" value="KAK9964455.1"/>
    <property type="molecule type" value="Genomic_DNA"/>
</dbReference>
<comment type="caution">
    <text evidence="1">The sequence shown here is derived from an EMBL/GenBank/DDBJ whole genome shotgun (WGS) entry which is preliminary data.</text>
</comment>
<sequence length="61" mass="6680">WLISVDRESTQDQTVGYENGSASVSCNITATAAWEQCNQILLSSQMPAQATATHKQLVYMC</sequence>
<protein>
    <submittedName>
        <fullName evidence="1">Uncharacterized protein</fullName>
    </submittedName>
</protein>
<dbReference type="AlphaFoldDB" id="A0AAW1ZSZ6"/>
<proteinExistence type="predicted"/>
<evidence type="ECO:0000313" key="2">
    <source>
        <dbReference type="Proteomes" id="UP001479290"/>
    </source>
</evidence>
<keyword evidence="2" id="KW-1185">Reference proteome</keyword>
<accession>A0AAW1ZSZ6</accession>
<dbReference type="Proteomes" id="UP001479290">
    <property type="component" value="Unassembled WGS sequence"/>
</dbReference>
<organism evidence="1 2">
    <name type="scientific">Culter alburnus</name>
    <name type="common">Topmouth culter</name>
    <dbReference type="NCBI Taxonomy" id="194366"/>
    <lineage>
        <taxon>Eukaryota</taxon>
        <taxon>Metazoa</taxon>
        <taxon>Chordata</taxon>
        <taxon>Craniata</taxon>
        <taxon>Vertebrata</taxon>
        <taxon>Euteleostomi</taxon>
        <taxon>Actinopterygii</taxon>
        <taxon>Neopterygii</taxon>
        <taxon>Teleostei</taxon>
        <taxon>Ostariophysi</taxon>
        <taxon>Cypriniformes</taxon>
        <taxon>Xenocyprididae</taxon>
        <taxon>Xenocypridinae</taxon>
        <taxon>Culter</taxon>
    </lineage>
</organism>